<keyword evidence="1" id="KW-1133">Transmembrane helix</keyword>
<dbReference type="EMBL" id="JBHSAQ010000003">
    <property type="protein sequence ID" value="MFC3958495.1"/>
    <property type="molecule type" value="Genomic_DNA"/>
</dbReference>
<evidence type="ECO:0000313" key="2">
    <source>
        <dbReference type="EMBL" id="MFC3958495.1"/>
    </source>
</evidence>
<evidence type="ECO:0000256" key="1">
    <source>
        <dbReference type="SAM" id="Phobius"/>
    </source>
</evidence>
<keyword evidence="3" id="KW-1185">Reference proteome</keyword>
<proteinExistence type="predicted"/>
<accession>A0ABD5NP60</accession>
<sequence length="62" mass="6667">MASGGERDGFEEWRIGVCYLLGILFSMALSGLLLSEIGFGGYEYVSILVGICVFLALSIVTE</sequence>
<evidence type="ECO:0000313" key="3">
    <source>
        <dbReference type="Proteomes" id="UP001595846"/>
    </source>
</evidence>
<comment type="caution">
    <text evidence="2">The sequence shown here is derived from an EMBL/GenBank/DDBJ whole genome shotgun (WGS) entry which is preliminary data.</text>
</comment>
<dbReference type="RefSeq" id="WP_256531160.1">
    <property type="nucleotide sequence ID" value="NZ_CP101824.1"/>
</dbReference>
<name>A0ABD5NP60_9EURY</name>
<feature type="transmembrane region" description="Helical" evidence="1">
    <location>
        <begin position="41"/>
        <end position="60"/>
    </location>
</feature>
<keyword evidence="1" id="KW-0812">Transmembrane</keyword>
<dbReference type="GeneID" id="73903881"/>
<dbReference type="Proteomes" id="UP001595846">
    <property type="component" value="Unassembled WGS sequence"/>
</dbReference>
<keyword evidence="1" id="KW-0472">Membrane</keyword>
<organism evidence="2 3">
    <name type="scientific">Halovivax cerinus</name>
    <dbReference type="NCBI Taxonomy" id="1487865"/>
    <lineage>
        <taxon>Archaea</taxon>
        <taxon>Methanobacteriati</taxon>
        <taxon>Methanobacteriota</taxon>
        <taxon>Stenosarchaea group</taxon>
        <taxon>Halobacteria</taxon>
        <taxon>Halobacteriales</taxon>
        <taxon>Natrialbaceae</taxon>
        <taxon>Halovivax</taxon>
    </lineage>
</organism>
<gene>
    <name evidence="2" type="ORF">ACFOUR_08965</name>
</gene>
<reference evidence="2 3" key="1">
    <citation type="journal article" date="2019" name="Int. J. Syst. Evol. Microbiol.">
        <title>The Global Catalogue of Microorganisms (GCM) 10K type strain sequencing project: providing services to taxonomists for standard genome sequencing and annotation.</title>
        <authorList>
            <consortium name="The Broad Institute Genomics Platform"/>
            <consortium name="The Broad Institute Genome Sequencing Center for Infectious Disease"/>
            <person name="Wu L."/>
            <person name="Ma J."/>
        </authorList>
    </citation>
    <scope>NUCLEOTIDE SEQUENCE [LARGE SCALE GENOMIC DNA]</scope>
    <source>
        <strain evidence="2 3">IBRC-M 10256</strain>
    </source>
</reference>
<dbReference type="AlphaFoldDB" id="A0ABD5NP60"/>
<protein>
    <submittedName>
        <fullName evidence="2">Uncharacterized protein</fullName>
    </submittedName>
</protein>
<feature type="transmembrane region" description="Helical" evidence="1">
    <location>
        <begin position="13"/>
        <end position="34"/>
    </location>
</feature>